<gene>
    <name evidence="1" type="ORF">GTP77_21500</name>
</gene>
<evidence type="ECO:0000313" key="1">
    <source>
        <dbReference type="EMBL" id="MYN09898.1"/>
    </source>
</evidence>
<proteinExistence type="predicted"/>
<dbReference type="PIRSF" id="PIRSF015283">
    <property type="entry name" value="Regulatory_RpfE"/>
    <property type="match status" value="1"/>
</dbReference>
<comment type="caution">
    <text evidence="1">The sequence shown here is derived from an EMBL/GenBank/DDBJ whole genome shotgun (WGS) entry which is preliminary data.</text>
</comment>
<dbReference type="Proteomes" id="UP000450676">
    <property type="component" value="Unassembled WGS sequence"/>
</dbReference>
<dbReference type="EMBL" id="WWCU01000029">
    <property type="protein sequence ID" value="MYN09898.1"/>
    <property type="molecule type" value="Genomic_DNA"/>
</dbReference>
<name>A0A7X4KP41_9BURK</name>
<organism evidence="1 2">
    <name type="scientific">Pseudoduganella aquatica</name>
    <dbReference type="NCBI Taxonomy" id="2660641"/>
    <lineage>
        <taxon>Bacteria</taxon>
        <taxon>Pseudomonadati</taxon>
        <taxon>Pseudomonadota</taxon>
        <taxon>Betaproteobacteria</taxon>
        <taxon>Burkholderiales</taxon>
        <taxon>Oxalobacteraceae</taxon>
        <taxon>Telluria group</taxon>
        <taxon>Pseudoduganella</taxon>
    </lineage>
</organism>
<keyword evidence="2" id="KW-1185">Reference proteome</keyword>
<dbReference type="InterPro" id="IPR016631">
    <property type="entry name" value="Regulatory_RpfE"/>
</dbReference>
<reference evidence="1 2" key="1">
    <citation type="submission" date="2019-12" db="EMBL/GenBank/DDBJ databases">
        <title>Novel species isolated from a subtropical stream in China.</title>
        <authorList>
            <person name="Lu H."/>
        </authorList>
    </citation>
    <scope>NUCLEOTIDE SEQUENCE [LARGE SCALE GENOMIC DNA]</scope>
    <source>
        <strain evidence="1 2">FT127W</strain>
    </source>
</reference>
<dbReference type="AlphaFoldDB" id="A0A7X4KP41"/>
<dbReference type="RefSeq" id="WP_161074198.1">
    <property type="nucleotide sequence ID" value="NZ_CP086370.1"/>
</dbReference>
<sequence length="350" mass="38294">MNQLTLVLPFALTPPELAQDLARAMQVPALAMLLERNSTHRVTEEDGANRLLPHESWLSRALTAGAPAGPSDNAPFAPAMMRALDVAQADGYWFAVQPVHLQLARTHMELGDPRSLNLNEADSRALFDLIKPYFDDAGKPLVYAAPDMWFMRADDWQGLRTASPDVAVGDNLSDWMPEGDAKREFRKLQNEVQMLWHEHPVNEARQQRGLSPVNSFWLWAGASANASANAAASNAGALAVVNCPAWLTLLADPALRAATAPQVLALPGDATVVLGELIPVGKAGDWAPWLAHMQQIEQQWFAPLLAALQTGRLGSLKLVFSSHLKLAEFTITKGSLRKFWRKPALTKLTP</sequence>
<protein>
    <recommendedName>
        <fullName evidence="3">Phosphoglycerate mutase</fullName>
    </recommendedName>
</protein>
<evidence type="ECO:0008006" key="3">
    <source>
        <dbReference type="Google" id="ProtNLM"/>
    </source>
</evidence>
<accession>A0A7X4KP41</accession>
<evidence type="ECO:0000313" key="2">
    <source>
        <dbReference type="Proteomes" id="UP000450676"/>
    </source>
</evidence>